<dbReference type="InterPro" id="IPR020843">
    <property type="entry name" value="ER"/>
</dbReference>
<dbReference type="Proteomes" id="UP001221757">
    <property type="component" value="Unassembled WGS sequence"/>
</dbReference>
<accession>A0AAD7DEF4</accession>
<dbReference type="SMART" id="SM00829">
    <property type="entry name" value="PKS_ER"/>
    <property type="match status" value="1"/>
</dbReference>
<dbReference type="Gene3D" id="3.90.180.10">
    <property type="entry name" value="Medium-chain alcohol dehydrogenases, catalytic domain"/>
    <property type="match status" value="1"/>
</dbReference>
<dbReference type="InterPro" id="IPR052711">
    <property type="entry name" value="Zinc_ADH-like"/>
</dbReference>
<gene>
    <name evidence="2" type="ORF">B0H17DRAFT_1067257</name>
</gene>
<keyword evidence="3" id="KW-1185">Reference proteome</keyword>
<dbReference type="InterPro" id="IPR013149">
    <property type="entry name" value="ADH-like_C"/>
</dbReference>
<dbReference type="Gene3D" id="3.40.50.720">
    <property type="entry name" value="NAD(P)-binding Rossmann-like Domain"/>
    <property type="match status" value="1"/>
</dbReference>
<dbReference type="InterPro" id="IPR011032">
    <property type="entry name" value="GroES-like_sf"/>
</dbReference>
<sequence length="369" mass="38596">MAPTLPRTTKALVLQKSPPGREPLYHDAVVQEQPIPALKPGEVLVKMSAAAFNHRDLWLRKGMYTQIEVGSTFGADGAGTVIAAADAADPLLKQRVFLTPMHGWESDINGPESQYGILGSTAFPPIGTFSEYVVVPRAEVIPTPGHLSDEEIAAWPLAGVTAWRSIAVLARVEAGQNILITGIGGGVALIAMQLCVAMGASVYVTSGNKEKIAKAVKLGAKGGANYNDAAWPAQIAALVKKNTPARPTLDAVIDSGGAEIMGKVGAHLKMGGRIVCYGMTAGPTIAMTMREVMRGQQLLGAFPPAHDDGLARDLAAATAFIARHRIVPVVSAVLPGLEAAERGFEMMKTGEQFGKIVVRIGAGGVKANL</sequence>
<comment type="caution">
    <text evidence="2">The sequence shown here is derived from an EMBL/GenBank/DDBJ whole genome shotgun (WGS) entry which is preliminary data.</text>
</comment>
<protein>
    <recommendedName>
        <fullName evidence="1">Enoyl reductase (ER) domain-containing protein</fullName>
    </recommendedName>
</protein>
<dbReference type="Pfam" id="PF00107">
    <property type="entry name" value="ADH_zinc_N"/>
    <property type="match status" value="1"/>
</dbReference>
<organism evidence="2 3">
    <name type="scientific">Mycena rosella</name>
    <name type="common">Pink bonnet</name>
    <name type="synonym">Agaricus rosellus</name>
    <dbReference type="NCBI Taxonomy" id="1033263"/>
    <lineage>
        <taxon>Eukaryota</taxon>
        <taxon>Fungi</taxon>
        <taxon>Dikarya</taxon>
        <taxon>Basidiomycota</taxon>
        <taxon>Agaricomycotina</taxon>
        <taxon>Agaricomycetes</taxon>
        <taxon>Agaricomycetidae</taxon>
        <taxon>Agaricales</taxon>
        <taxon>Marasmiineae</taxon>
        <taxon>Mycenaceae</taxon>
        <taxon>Mycena</taxon>
    </lineage>
</organism>
<dbReference type="AlphaFoldDB" id="A0AAD7DEF4"/>
<evidence type="ECO:0000313" key="3">
    <source>
        <dbReference type="Proteomes" id="UP001221757"/>
    </source>
</evidence>
<dbReference type="InterPro" id="IPR013154">
    <property type="entry name" value="ADH-like_N"/>
</dbReference>
<reference evidence="2" key="1">
    <citation type="submission" date="2023-03" db="EMBL/GenBank/DDBJ databases">
        <title>Massive genome expansion in bonnet fungi (Mycena s.s.) driven by repeated elements and novel gene families across ecological guilds.</title>
        <authorList>
            <consortium name="Lawrence Berkeley National Laboratory"/>
            <person name="Harder C.B."/>
            <person name="Miyauchi S."/>
            <person name="Viragh M."/>
            <person name="Kuo A."/>
            <person name="Thoen E."/>
            <person name="Andreopoulos B."/>
            <person name="Lu D."/>
            <person name="Skrede I."/>
            <person name="Drula E."/>
            <person name="Henrissat B."/>
            <person name="Morin E."/>
            <person name="Kohler A."/>
            <person name="Barry K."/>
            <person name="LaButti K."/>
            <person name="Morin E."/>
            <person name="Salamov A."/>
            <person name="Lipzen A."/>
            <person name="Mereny Z."/>
            <person name="Hegedus B."/>
            <person name="Baldrian P."/>
            <person name="Stursova M."/>
            <person name="Weitz H."/>
            <person name="Taylor A."/>
            <person name="Grigoriev I.V."/>
            <person name="Nagy L.G."/>
            <person name="Martin F."/>
            <person name="Kauserud H."/>
        </authorList>
    </citation>
    <scope>NUCLEOTIDE SEQUENCE</scope>
    <source>
        <strain evidence="2">CBHHK067</strain>
    </source>
</reference>
<evidence type="ECO:0000313" key="2">
    <source>
        <dbReference type="EMBL" id="KAJ7689198.1"/>
    </source>
</evidence>
<feature type="domain" description="Enoyl reductase (ER)" evidence="1">
    <location>
        <begin position="20"/>
        <end position="358"/>
    </location>
</feature>
<proteinExistence type="predicted"/>
<dbReference type="InterPro" id="IPR036291">
    <property type="entry name" value="NAD(P)-bd_dom_sf"/>
</dbReference>
<dbReference type="PANTHER" id="PTHR45033">
    <property type="match status" value="1"/>
</dbReference>
<name>A0AAD7DEF4_MYCRO</name>
<dbReference type="SUPFAM" id="SSF51735">
    <property type="entry name" value="NAD(P)-binding Rossmann-fold domains"/>
    <property type="match status" value="1"/>
</dbReference>
<dbReference type="GO" id="GO:0016491">
    <property type="term" value="F:oxidoreductase activity"/>
    <property type="evidence" value="ECO:0007669"/>
    <property type="project" value="InterPro"/>
</dbReference>
<dbReference type="EMBL" id="JARKIE010000074">
    <property type="protein sequence ID" value="KAJ7689198.1"/>
    <property type="molecule type" value="Genomic_DNA"/>
</dbReference>
<evidence type="ECO:0000259" key="1">
    <source>
        <dbReference type="SMART" id="SM00829"/>
    </source>
</evidence>
<dbReference type="Pfam" id="PF08240">
    <property type="entry name" value="ADH_N"/>
    <property type="match status" value="1"/>
</dbReference>
<dbReference type="PANTHER" id="PTHR45033:SF3">
    <property type="entry name" value="DEHYDROGENASE, PUTATIVE (AFU_ORTHOLOGUE AFUA_2G13270)-RELATED"/>
    <property type="match status" value="1"/>
</dbReference>
<dbReference type="SUPFAM" id="SSF50129">
    <property type="entry name" value="GroES-like"/>
    <property type="match status" value="1"/>
</dbReference>